<sequence>MKRFPAWARRFLSCMMPQGWWIAGQIFTIETDLLDFENILPNKTKSKKNYYSSQVHSIMGSSVIFLQHCIFSA</sequence>
<evidence type="ECO:0000313" key="2">
    <source>
        <dbReference type="Proteomes" id="UP000054630"/>
    </source>
</evidence>
<protein>
    <submittedName>
        <fullName evidence="1">Uncharacterized protein</fullName>
    </submittedName>
</protein>
<gene>
    <name evidence="1" type="ORF">T07_5445</name>
</gene>
<dbReference type="EMBL" id="JYDL01000125">
    <property type="protein sequence ID" value="KRX15661.1"/>
    <property type="molecule type" value="Genomic_DNA"/>
</dbReference>
<name>A0A0V0RMH0_9BILA</name>
<accession>A0A0V0RMH0</accession>
<comment type="caution">
    <text evidence="1">The sequence shown here is derived from an EMBL/GenBank/DDBJ whole genome shotgun (WGS) entry which is preliminary data.</text>
</comment>
<organism evidence="1 2">
    <name type="scientific">Trichinella nelsoni</name>
    <dbReference type="NCBI Taxonomy" id="6336"/>
    <lineage>
        <taxon>Eukaryota</taxon>
        <taxon>Metazoa</taxon>
        <taxon>Ecdysozoa</taxon>
        <taxon>Nematoda</taxon>
        <taxon>Enoplea</taxon>
        <taxon>Dorylaimia</taxon>
        <taxon>Trichinellida</taxon>
        <taxon>Trichinellidae</taxon>
        <taxon>Trichinella</taxon>
    </lineage>
</organism>
<proteinExistence type="predicted"/>
<dbReference type="AlphaFoldDB" id="A0A0V0RMH0"/>
<keyword evidence="2" id="KW-1185">Reference proteome</keyword>
<reference evidence="1 2" key="1">
    <citation type="submission" date="2015-01" db="EMBL/GenBank/DDBJ databases">
        <title>Evolution of Trichinella species and genotypes.</title>
        <authorList>
            <person name="Korhonen P.K."/>
            <person name="Edoardo P."/>
            <person name="Giuseppe L.R."/>
            <person name="Gasser R.B."/>
        </authorList>
    </citation>
    <scope>NUCLEOTIDE SEQUENCE [LARGE SCALE GENOMIC DNA]</scope>
    <source>
        <strain evidence="1">ISS37</strain>
    </source>
</reference>
<evidence type="ECO:0000313" key="1">
    <source>
        <dbReference type="EMBL" id="KRX15661.1"/>
    </source>
</evidence>
<dbReference type="Proteomes" id="UP000054630">
    <property type="component" value="Unassembled WGS sequence"/>
</dbReference>